<organism evidence="3">
    <name type="scientific">Caenorhabditis remanei</name>
    <name type="common">Caenorhabditis vulgaris</name>
    <dbReference type="NCBI Taxonomy" id="31234"/>
    <lineage>
        <taxon>Eukaryota</taxon>
        <taxon>Metazoa</taxon>
        <taxon>Ecdysozoa</taxon>
        <taxon>Nematoda</taxon>
        <taxon>Chromadorea</taxon>
        <taxon>Rhabditida</taxon>
        <taxon>Rhabditina</taxon>
        <taxon>Rhabditomorpha</taxon>
        <taxon>Rhabditoidea</taxon>
        <taxon>Rhabditidae</taxon>
        <taxon>Peloderinae</taxon>
        <taxon>Caenorhabditis</taxon>
    </lineage>
</organism>
<evidence type="ECO:0000313" key="3">
    <source>
        <dbReference type="Proteomes" id="UP000008281"/>
    </source>
</evidence>
<sequence>MVEQFPKSVKHGLYSLLLPIVHHAAYFVQKEEKYSQIQFFKTYSLLDYCLTLCMIVLLICIIHMSLIRHNDLISREFKICTMITGLLGLLTCLSFQYVSCWCSYYNFKDGTQYVFFSHILAFAMFTFLLKFTYMCKFTQKNNSFQYFLLLAGALAGSGQAIRTANIVEIYHGVYFYIIGMLVIDCFALLCEPTKVFFLRDLIGKYVICQIGPKVRQGYLKSVLRGDELNLELIYSQRIFNGKTRKRLMIIRLYNVDSVKER</sequence>
<feature type="transmembrane region" description="Helical" evidence="1">
    <location>
        <begin position="48"/>
        <end position="67"/>
    </location>
</feature>
<accession>E3LEH8</accession>
<evidence type="ECO:0000313" key="2">
    <source>
        <dbReference type="EMBL" id="EFO82494.1"/>
    </source>
</evidence>
<proteinExistence type="predicted"/>
<name>E3LEH8_CAERE</name>
<feature type="transmembrane region" description="Helical" evidence="1">
    <location>
        <begin position="79"/>
        <end position="98"/>
    </location>
</feature>
<dbReference type="AlphaFoldDB" id="E3LEH8"/>
<dbReference type="Proteomes" id="UP000008281">
    <property type="component" value="Unassembled WGS sequence"/>
</dbReference>
<feature type="transmembrane region" description="Helical" evidence="1">
    <location>
        <begin position="143"/>
        <end position="161"/>
    </location>
</feature>
<dbReference type="InParanoid" id="E3LEH8"/>
<evidence type="ECO:0000256" key="1">
    <source>
        <dbReference type="SAM" id="Phobius"/>
    </source>
</evidence>
<keyword evidence="1" id="KW-1133">Transmembrane helix</keyword>
<dbReference type="EMBL" id="DS268407">
    <property type="protein sequence ID" value="EFO82494.1"/>
    <property type="molecule type" value="Genomic_DNA"/>
</dbReference>
<gene>
    <name evidence="2" type="ORF">CRE_00820</name>
</gene>
<feature type="transmembrane region" description="Helical" evidence="1">
    <location>
        <begin position="110"/>
        <end position="131"/>
    </location>
</feature>
<reference evidence="2" key="1">
    <citation type="submission" date="2007-07" db="EMBL/GenBank/DDBJ databases">
        <title>PCAP assembly of the Caenorhabditis remanei genome.</title>
        <authorList>
            <consortium name="The Caenorhabditis remanei Sequencing Consortium"/>
            <person name="Wilson R.K."/>
        </authorList>
    </citation>
    <scope>NUCLEOTIDE SEQUENCE [LARGE SCALE GENOMIC DNA]</scope>
    <source>
        <strain evidence="2">PB4641</strain>
    </source>
</reference>
<feature type="transmembrane region" description="Helical" evidence="1">
    <location>
        <begin position="12"/>
        <end position="28"/>
    </location>
</feature>
<keyword evidence="1" id="KW-0472">Membrane</keyword>
<keyword evidence="1" id="KW-0812">Transmembrane</keyword>
<feature type="transmembrane region" description="Helical" evidence="1">
    <location>
        <begin position="173"/>
        <end position="190"/>
    </location>
</feature>
<dbReference type="HOGENOM" id="CLU_1031501_0_0_1"/>
<protein>
    <submittedName>
        <fullName evidence="2">Uncharacterized protein</fullName>
    </submittedName>
</protein>
<keyword evidence="3" id="KW-1185">Reference proteome</keyword>